<organism evidence="6 7">
    <name type="scientific">Phytoactinopolyspora alkaliphila</name>
    <dbReference type="NCBI Taxonomy" id="1783498"/>
    <lineage>
        <taxon>Bacteria</taxon>
        <taxon>Bacillati</taxon>
        <taxon>Actinomycetota</taxon>
        <taxon>Actinomycetes</taxon>
        <taxon>Jiangellales</taxon>
        <taxon>Jiangellaceae</taxon>
        <taxon>Phytoactinopolyspora</taxon>
    </lineage>
</organism>
<evidence type="ECO:0000313" key="7">
    <source>
        <dbReference type="Proteomes" id="UP000469185"/>
    </source>
</evidence>
<dbReference type="InterPro" id="IPR029058">
    <property type="entry name" value="AB_hydrolase_fold"/>
</dbReference>
<evidence type="ECO:0000256" key="3">
    <source>
        <dbReference type="ARBA" id="ARBA00022801"/>
    </source>
</evidence>
<accession>A0A6N9YPA9</accession>
<dbReference type="Pfam" id="PF00561">
    <property type="entry name" value="Abhydrolase_1"/>
    <property type="match status" value="1"/>
</dbReference>
<feature type="domain" description="Peptidase S33 tripeptidyl aminopeptidase-like C-terminal" evidence="5">
    <location>
        <begin position="452"/>
        <end position="553"/>
    </location>
</feature>
<evidence type="ECO:0000259" key="5">
    <source>
        <dbReference type="Pfam" id="PF08386"/>
    </source>
</evidence>
<feature type="domain" description="AB hydrolase-1" evidence="4">
    <location>
        <begin position="130"/>
        <end position="279"/>
    </location>
</feature>
<evidence type="ECO:0000256" key="2">
    <source>
        <dbReference type="ARBA" id="ARBA00022729"/>
    </source>
</evidence>
<name>A0A6N9YPA9_9ACTN</name>
<dbReference type="SUPFAM" id="SSF53474">
    <property type="entry name" value="alpha/beta-Hydrolases"/>
    <property type="match status" value="1"/>
</dbReference>
<keyword evidence="7" id="KW-1185">Reference proteome</keyword>
<dbReference type="InterPro" id="IPR013595">
    <property type="entry name" value="Pept_S33_TAP-like_C"/>
</dbReference>
<protein>
    <submittedName>
        <fullName evidence="6">Alpha/beta hydrolase</fullName>
    </submittedName>
</protein>
<dbReference type="Pfam" id="PF08386">
    <property type="entry name" value="Abhydrolase_4"/>
    <property type="match status" value="1"/>
</dbReference>
<evidence type="ECO:0000313" key="6">
    <source>
        <dbReference type="EMBL" id="NED96901.1"/>
    </source>
</evidence>
<dbReference type="InterPro" id="IPR051601">
    <property type="entry name" value="Serine_prot/Carboxylest_S33"/>
</dbReference>
<dbReference type="PANTHER" id="PTHR43248">
    <property type="entry name" value="2-SUCCINYL-6-HYDROXY-2,4-CYCLOHEXADIENE-1-CARBOXYLATE SYNTHASE"/>
    <property type="match status" value="1"/>
</dbReference>
<dbReference type="InterPro" id="IPR000073">
    <property type="entry name" value="AB_hydrolase_1"/>
</dbReference>
<dbReference type="GO" id="GO:0016787">
    <property type="term" value="F:hydrolase activity"/>
    <property type="evidence" value="ECO:0007669"/>
    <property type="project" value="UniProtKB-KW"/>
</dbReference>
<comment type="similarity">
    <text evidence="1">Belongs to the peptidase S33 family.</text>
</comment>
<dbReference type="PANTHER" id="PTHR43248:SF29">
    <property type="entry name" value="TRIPEPTIDYL AMINOPEPTIDASE"/>
    <property type="match status" value="1"/>
</dbReference>
<dbReference type="Proteomes" id="UP000469185">
    <property type="component" value="Unassembled WGS sequence"/>
</dbReference>
<sequence length="581" mass="61412">MPSRSASPAGKTSVSRQTSAARSVIVAILAGLTAAGTIAGTALSAGAGPRDTSEAAAAGEPVSTSLDDQVEAAIPVLDWQTCGEGLEDFLCATAEVPTDYDQPDGDTTTLALTKLPATDPENRIGTLFTNPGGPGGSGVEFVQQMGKDAYTDEVRARFDVLGFDPRAVAASDPATCYRSYEEEMAALATQPAFPVTPSEINRFHSENLRMAVHCRMMSRERIQHSSTANVARDMDLLRQAVGDERLTYMGYSYGTFLGATYAKLFPDRVRALALDGTMVPEHYAGQPGREDASVGERLRQGYGASDTFGEFLRLCTEAGPDACALAALGDPETVVEETLERLKSDPAELVLPDGGTVEVTYATAVALTFSSLYEPGAWAAHAGLLTQLAAGDAHLSGAAAALAERSLPHRPRRGEDYPSVGGNMASTCVDSGTTGDPRGYADQAEATDKEAPHFGRYRAWIVLPCEYLRLTDDDAYTGPWDQEVDTPVLVIGTRFDPATPYEGTEPYAAHFPDARIVTVEGYGHTVLGKSSCADETISEYLVELSAPADGSTCSQDVAPFAGDATPDERTLARIPAVPLGQ</sequence>
<reference evidence="6 7" key="1">
    <citation type="submission" date="2020-02" db="EMBL/GenBank/DDBJ databases">
        <authorList>
            <person name="Li X.-J."/>
            <person name="Feng X.-M."/>
        </authorList>
    </citation>
    <scope>NUCLEOTIDE SEQUENCE [LARGE SCALE GENOMIC DNA]</scope>
    <source>
        <strain evidence="6 7">CGMCC 4.7225</strain>
    </source>
</reference>
<keyword evidence="2" id="KW-0732">Signal</keyword>
<comment type="caution">
    <text evidence="6">The sequence shown here is derived from an EMBL/GenBank/DDBJ whole genome shotgun (WGS) entry which is preliminary data.</text>
</comment>
<dbReference type="RefSeq" id="WP_163819671.1">
    <property type="nucleotide sequence ID" value="NZ_JAAGOB010000008.1"/>
</dbReference>
<keyword evidence="3 6" id="KW-0378">Hydrolase</keyword>
<dbReference type="AlphaFoldDB" id="A0A6N9YPA9"/>
<dbReference type="EMBL" id="JAAGOB010000008">
    <property type="protein sequence ID" value="NED96901.1"/>
    <property type="molecule type" value="Genomic_DNA"/>
</dbReference>
<evidence type="ECO:0000256" key="1">
    <source>
        <dbReference type="ARBA" id="ARBA00010088"/>
    </source>
</evidence>
<evidence type="ECO:0000259" key="4">
    <source>
        <dbReference type="Pfam" id="PF00561"/>
    </source>
</evidence>
<gene>
    <name evidence="6" type="ORF">G1H11_16465</name>
</gene>
<dbReference type="Gene3D" id="3.40.50.1820">
    <property type="entry name" value="alpha/beta hydrolase"/>
    <property type="match status" value="1"/>
</dbReference>
<proteinExistence type="inferred from homology"/>